<sequence>MGKGIVSFKEERCKGCQLCVKFCPVHIIALNKNKVNDKGYTPAGILNMDKCIACKNCETICPDLVISVEKI</sequence>
<dbReference type="GO" id="GO:0046872">
    <property type="term" value="F:metal ion binding"/>
    <property type="evidence" value="ECO:0007669"/>
    <property type="project" value="UniProtKB-KW"/>
</dbReference>
<dbReference type="PROSITE" id="PS51379">
    <property type="entry name" value="4FE4S_FER_2"/>
    <property type="match status" value="2"/>
</dbReference>
<proteinExistence type="predicted"/>
<keyword evidence="1" id="KW-0479">Metal-binding</keyword>
<accession>A0A1T4PI12</accession>
<dbReference type="PANTHER" id="PTHR43122:SF2">
    <property type="entry name" value="FERREDOXIN SUBUNIT OF PYRUVATE:FLAVODOXIN OXIDOREDUCTASE"/>
    <property type="match status" value="1"/>
</dbReference>
<dbReference type="Proteomes" id="UP000191153">
    <property type="component" value="Unassembled WGS sequence"/>
</dbReference>
<dbReference type="PANTHER" id="PTHR43122">
    <property type="entry name" value="FERREDOXIN SUBUNIT OF PYRUVATE:FLAVODOXIN OXIDOREDUCTASE-RELATED"/>
    <property type="match status" value="1"/>
</dbReference>
<dbReference type="STRING" id="180163.SAMN02745174_01902"/>
<evidence type="ECO:0000259" key="4">
    <source>
        <dbReference type="PROSITE" id="PS51379"/>
    </source>
</evidence>
<dbReference type="InterPro" id="IPR017900">
    <property type="entry name" value="4Fe4S_Fe_S_CS"/>
</dbReference>
<dbReference type="AlphaFoldDB" id="A0A1T4PI12"/>
<dbReference type="EMBL" id="FUWX01000014">
    <property type="protein sequence ID" value="SJZ90448.1"/>
    <property type="molecule type" value="Genomic_DNA"/>
</dbReference>
<evidence type="ECO:0000313" key="5">
    <source>
        <dbReference type="EMBL" id="SJZ90448.1"/>
    </source>
</evidence>
<name>A0A1T4PI12_9FUSO</name>
<keyword evidence="6" id="KW-1185">Reference proteome</keyword>
<dbReference type="Gene3D" id="3.30.70.20">
    <property type="match status" value="1"/>
</dbReference>
<dbReference type="OrthoDB" id="9813995at2"/>
<evidence type="ECO:0000313" key="6">
    <source>
        <dbReference type="Proteomes" id="UP000191153"/>
    </source>
</evidence>
<feature type="domain" description="4Fe-4S ferredoxin-type" evidence="4">
    <location>
        <begin position="4"/>
        <end position="33"/>
    </location>
</feature>
<evidence type="ECO:0000256" key="3">
    <source>
        <dbReference type="ARBA" id="ARBA00023014"/>
    </source>
</evidence>
<dbReference type="SUPFAM" id="SSF54862">
    <property type="entry name" value="4Fe-4S ferredoxins"/>
    <property type="match status" value="1"/>
</dbReference>
<dbReference type="RefSeq" id="WP_078694367.1">
    <property type="nucleotide sequence ID" value="NZ_FUWX01000014.1"/>
</dbReference>
<keyword evidence="2" id="KW-0408">Iron</keyword>
<organism evidence="5 6">
    <name type="scientific">Cetobacterium ceti</name>
    <dbReference type="NCBI Taxonomy" id="180163"/>
    <lineage>
        <taxon>Bacteria</taxon>
        <taxon>Fusobacteriati</taxon>
        <taxon>Fusobacteriota</taxon>
        <taxon>Fusobacteriia</taxon>
        <taxon>Fusobacteriales</taxon>
        <taxon>Fusobacteriaceae</taxon>
        <taxon>Cetobacterium</taxon>
    </lineage>
</organism>
<gene>
    <name evidence="5" type="ORF">SAMN02745174_01902</name>
</gene>
<dbReference type="GO" id="GO:0051536">
    <property type="term" value="F:iron-sulfur cluster binding"/>
    <property type="evidence" value="ECO:0007669"/>
    <property type="project" value="UniProtKB-KW"/>
</dbReference>
<dbReference type="PROSITE" id="PS00198">
    <property type="entry name" value="4FE4S_FER_1"/>
    <property type="match status" value="1"/>
</dbReference>
<evidence type="ECO:0000256" key="1">
    <source>
        <dbReference type="ARBA" id="ARBA00022723"/>
    </source>
</evidence>
<reference evidence="5 6" key="1">
    <citation type="submission" date="2017-02" db="EMBL/GenBank/DDBJ databases">
        <authorList>
            <person name="Peterson S.W."/>
        </authorList>
    </citation>
    <scope>NUCLEOTIDE SEQUENCE [LARGE SCALE GENOMIC DNA]</scope>
    <source>
        <strain evidence="5 6">ATCC 700028</strain>
    </source>
</reference>
<dbReference type="InterPro" id="IPR017896">
    <property type="entry name" value="4Fe4S_Fe-S-bd"/>
</dbReference>
<keyword evidence="3" id="KW-0411">Iron-sulfur</keyword>
<evidence type="ECO:0000256" key="2">
    <source>
        <dbReference type="ARBA" id="ARBA00023004"/>
    </source>
</evidence>
<dbReference type="Pfam" id="PF12838">
    <property type="entry name" value="Fer4_7"/>
    <property type="match status" value="1"/>
</dbReference>
<protein>
    <submittedName>
        <fullName evidence="5">2-oxoglutarate ferredoxin oxidoreductase subunit delta</fullName>
    </submittedName>
</protein>
<feature type="domain" description="4Fe-4S ferredoxin-type" evidence="4">
    <location>
        <begin position="42"/>
        <end position="71"/>
    </location>
</feature>